<evidence type="ECO:0000256" key="11">
    <source>
        <dbReference type="ARBA" id="ARBA00023136"/>
    </source>
</evidence>
<feature type="transmembrane region" description="Helical" evidence="13">
    <location>
        <begin position="123"/>
        <end position="156"/>
    </location>
</feature>
<comment type="similarity">
    <text evidence="3">Belongs to the peptidase M50B family.</text>
</comment>
<dbReference type="PANTHER" id="PTHR39188:SF3">
    <property type="entry name" value="STAGE IV SPORULATION PROTEIN FB"/>
    <property type="match status" value="1"/>
</dbReference>
<organism evidence="15 16">
    <name type="scientific">Candidatus Iainarchaeum sp</name>
    <dbReference type="NCBI Taxonomy" id="3101447"/>
    <lineage>
        <taxon>Archaea</taxon>
        <taxon>Candidatus Iainarchaeota</taxon>
        <taxon>Candidatus Iainarchaeia</taxon>
        <taxon>Candidatus Iainarchaeales</taxon>
        <taxon>Candidatus Iainarchaeaceae</taxon>
        <taxon>Candidatus Iainarchaeum</taxon>
    </lineage>
</organism>
<keyword evidence="10" id="KW-0482">Metalloprotease</keyword>
<evidence type="ECO:0000256" key="4">
    <source>
        <dbReference type="ARBA" id="ARBA00022670"/>
    </source>
</evidence>
<keyword evidence="6" id="KW-0479">Metal-binding</keyword>
<evidence type="ECO:0000256" key="13">
    <source>
        <dbReference type="SAM" id="Phobius"/>
    </source>
</evidence>
<keyword evidence="4" id="KW-0645">Protease</keyword>
<evidence type="ECO:0000256" key="5">
    <source>
        <dbReference type="ARBA" id="ARBA00022692"/>
    </source>
</evidence>
<gene>
    <name evidence="15" type="ORF">CL943_03010</name>
</gene>
<dbReference type="EMBL" id="NZBU01000009">
    <property type="protein sequence ID" value="MAG22249.1"/>
    <property type="molecule type" value="Genomic_DNA"/>
</dbReference>
<evidence type="ECO:0000256" key="8">
    <source>
        <dbReference type="ARBA" id="ARBA00022833"/>
    </source>
</evidence>
<feature type="transmembrane region" description="Helical" evidence="13">
    <location>
        <begin position="82"/>
        <end position="102"/>
    </location>
</feature>
<keyword evidence="11 13" id="KW-0472">Membrane</keyword>
<comment type="caution">
    <text evidence="15">The sequence shown here is derived from an EMBL/GenBank/DDBJ whole genome shotgun (WGS) entry which is preliminary data.</text>
</comment>
<proteinExistence type="inferred from homology"/>
<dbReference type="InterPro" id="IPR008915">
    <property type="entry name" value="Peptidase_M50"/>
</dbReference>
<dbReference type="PANTHER" id="PTHR39188">
    <property type="entry name" value="MEMBRANE-ASSOCIATED ZINC METALLOPROTEASE M50B"/>
    <property type="match status" value="1"/>
</dbReference>
<evidence type="ECO:0000256" key="10">
    <source>
        <dbReference type="ARBA" id="ARBA00023049"/>
    </source>
</evidence>
<protein>
    <recommendedName>
        <fullName evidence="14">CBS domain-containing protein</fullName>
    </recommendedName>
</protein>
<accession>A0A2D6M1I3</accession>
<dbReference type="Pfam" id="PF00571">
    <property type="entry name" value="CBS"/>
    <property type="match status" value="1"/>
</dbReference>
<comment type="cofactor">
    <cofactor evidence="1">
        <name>Zn(2+)</name>
        <dbReference type="ChEBI" id="CHEBI:29105"/>
    </cofactor>
</comment>
<reference evidence="16" key="1">
    <citation type="submission" date="2017-09" db="EMBL/GenBank/DDBJ databases">
        <title>The Reconstruction of 2,631 Draft Metagenome-Assembled Genomes from the Global Oceans.</title>
        <authorList>
            <person name="Tully B.J."/>
            <person name="Graham E.D."/>
            <person name="Heidelberg J.F."/>
        </authorList>
    </citation>
    <scope>NUCLEOTIDE SEQUENCE [LARGE SCALE GENOMIC DNA]</scope>
</reference>
<dbReference type="Gene3D" id="3.10.580.10">
    <property type="entry name" value="CBS-domain"/>
    <property type="match status" value="1"/>
</dbReference>
<dbReference type="GO" id="GO:0046872">
    <property type="term" value="F:metal ion binding"/>
    <property type="evidence" value="ECO:0007669"/>
    <property type="project" value="UniProtKB-KW"/>
</dbReference>
<evidence type="ECO:0000313" key="16">
    <source>
        <dbReference type="Proteomes" id="UP000226592"/>
    </source>
</evidence>
<dbReference type="Proteomes" id="UP000226592">
    <property type="component" value="Unassembled WGS sequence"/>
</dbReference>
<feature type="domain" description="CBS" evidence="14">
    <location>
        <begin position="240"/>
        <end position="298"/>
    </location>
</feature>
<dbReference type="PROSITE" id="PS51371">
    <property type="entry name" value="CBS"/>
    <property type="match status" value="1"/>
</dbReference>
<evidence type="ECO:0000256" key="12">
    <source>
        <dbReference type="PROSITE-ProRule" id="PRU00703"/>
    </source>
</evidence>
<dbReference type="InterPro" id="IPR046342">
    <property type="entry name" value="CBS_dom_sf"/>
</dbReference>
<evidence type="ECO:0000256" key="3">
    <source>
        <dbReference type="ARBA" id="ARBA00007931"/>
    </source>
</evidence>
<keyword evidence="9 13" id="KW-1133">Transmembrane helix</keyword>
<dbReference type="Pfam" id="PF02163">
    <property type="entry name" value="Peptidase_M50"/>
    <property type="match status" value="1"/>
</dbReference>
<dbReference type="SMART" id="SM00116">
    <property type="entry name" value="CBS"/>
    <property type="match status" value="1"/>
</dbReference>
<evidence type="ECO:0000256" key="7">
    <source>
        <dbReference type="ARBA" id="ARBA00022801"/>
    </source>
</evidence>
<evidence type="ECO:0000256" key="9">
    <source>
        <dbReference type="ARBA" id="ARBA00022989"/>
    </source>
</evidence>
<dbReference type="GO" id="GO:0008237">
    <property type="term" value="F:metallopeptidase activity"/>
    <property type="evidence" value="ECO:0007669"/>
    <property type="project" value="UniProtKB-KW"/>
</dbReference>
<evidence type="ECO:0000256" key="1">
    <source>
        <dbReference type="ARBA" id="ARBA00001947"/>
    </source>
</evidence>
<dbReference type="InterPro" id="IPR000644">
    <property type="entry name" value="CBS_dom"/>
</dbReference>
<keyword evidence="5 13" id="KW-0812">Transmembrane</keyword>
<evidence type="ECO:0000256" key="6">
    <source>
        <dbReference type="ARBA" id="ARBA00022723"/>
    </source>
</evidence>
<sequence>MEKGFKVQKIILLPIGGISVSESLPEKPGDEFQVSIAGPLFNFFVAGSILVIASVFNIPLGLEKLAANAGFEAVFESPLLSLFYVNVVLGAFNLFFPALPLDGGRVARSLLAYFIGWRKATRIISRVSIVLAVLLFIISFLEGAIIAAVIAIFIFFGSQQENKRVEIKETLRGTSLLPILEKRSLVVQGDDNLQDIFATMIQNRRLALLVKLGQGFGLVSFETLEKMPRGQWPNVKAKTVAQPLPTVQIDADPAELMEKVMTKGYSIFPIVQQHELIGVIYARDLQKLYEIEKLKHSP</sequence>
<dbReference type="SUPFAM" id="SSF54631">
    <property type="entry name" value="CBS-domain pair"/>
    <property type="match status" value="1"/>
</dbReference>
<comment type="subcellular location">
    <subcellularLocation>
        <location evidence="2">Membrane</location>
        <topology evidence="2">Multi-pass membrane protein</topology>
    </subcellularLocation>
</comment>
<name>A0A2D6M1I3_9ARCH</name>
<dbReference type="AlphaFoldDB" id="A0A2D6M1I3"/>
<evidence type="ECO:0000259" key="14">
    <source>
        <dbReference type="PROSITE" id="PS51371"/>
    </source>
</evidence>
<dbReference type="GO" id="GO:0006508">
    <property type="term" value="P:proteolysis"/>
    <property type="evidence" value="ECO:0007669"/>
    <property type="project" value="UniProtKB-KW"/>
</dbReference>
<keyword evidence="12" id="KW-0129">CBS domain</keyword>
<evidence type="ECO:0000313" key="15">
    <source>
        <dbReference type="EMBL" id="MAG22249.1"/>
    </source>
</evidence>
<evidence type="ECO:0000256" key="2">
    <source>
        <dbReference type="ARBA" id="ARBA00004141"/>
    </source>
</evidence>
<dbReference type="GO" id="GO:0016020">
    <property type="term" value="C:membrane"/>
    <property type="evidence" value="ECO:0007669"/>
    <property type="project" value="UniProtKB-SubCell"/>
</dbReference>
<feature type="transmembrane region" description="Helical" evidence="13">
    <location>
        <begin position="40"/>
        <end position="62"/>
    </location>
</feature>
<keyword evidence="8" id="KW-0862">Zinc</keyword>
<keyword evidence="7" id="KW-0378">Hydrolase</keyword>